<dbReference type="AlphaFoldDB" id="A0A542YGB0"/>
<dbReference type="InterPro" id="IPR050962">
    <property type="entry name" value="Phosphate-bind_PstS"/>
</dbReference>
<dbReference type="RefSeq" id="WP_141879321.1">
    <property type="nucleotide sequence ID" value="NZ_VFOM01000001.1"/>
</dbReference>
<dbReference type="Gene3D" id="3.40.190.10">
    <property type="entry name" value="Periplasmic binding protein-like II"/>
    <property type="match status" value="2"/>
</dbReference>
<keyword evidence="5" id="KW-0732">Signal</keyword>
<keyword evidence="2 4" id="KW-0813">Transport</keyword>
<protein>
    <recommendedName>
        <fullName evidence="4">Phosphate-binding protein</fullName>
    </recommendedName>
</protein>
<evidence type="ECO:0000259" key="6">
    <source>
        <dbReference type="Pfam" id="PF12849"/>
    </source>
</evidence>
<keyword evidence="8" id="KW-1185">Reference proteome</keyword>
<dbReference type="EMBL" id="VFOM01000001">
    <property type="protein sequence ID" value="TQL47024.1"/>
    <property type="molecule type" value="Genomic_DNA"/>
</dbReference>
<dbReference type="Proteomes" id="UP000317998">
    <property type="component" value="Unassembled WGS sequence"/>
</dbReference>
<gene>
    <name evidence="7" type="ORF">FB562_0067</name>
</gene>
<feature type="domain" description="PBP" evidence="6">
    <location>
        <begin position="25"/>
        <end position="323"/>
    </location>
</feature>
<proteinExistence type="inferred from homology"/>
<dbReference type="GO" id="GO:0035435">
    <property type="term" value="P:phosphate ion transmembrane transport"/>
    <property type="evidence" value="ECO:0007669"/>
    <property type="project" value="InterPro"/>
</dbReference>
<evidence type="ECO:0000256" key="1">
    <source>
        <dbReference type="ARBA" id="ARBA00008725"/>
    </source>
</evidence>
<keyword evidence="3 4" id="KW-0592">Phosphate transport</keyword>
<feature type="signal peptide" evidence="5">
    <location>
        <begin position="1"/>
        <end position="18"/>
    </location>
</feature>
<evidence type="ECO:0000313" key="8">
    <source>
        <dbReference type="Proteomes" id="UP000317998"/>
    </source>
</evidence>
<dbReference type="Pfam" id="PF12849">
    <property type="entry name" value="PBP_like_2"/>
    <property type="match status" value="1"/>
</dbReference>
<dbReference type="InterPro" id="IPR005673">
    <property type="entry name" value="ABC_phos-bd_PstS"/>
</dbReference>
<dbReference type="PANTHER" id="PTHR42996">
    <property type="entry name" value="PHOSPHATE-BINDING PROTEIN PSTS"/>
    <property type="match status" value="1"/>
</dbReference>
<dbReference type="PIRSF" id="PIRSF002756">
    <property type="entry name" value="PstS"/>
    <property type="match status" value="1"/>
</dbReference>
<evidence type="ECO:0000256" key="2">
    <source>
        <dbReference type="ARBA" id="ARBA00022448"/>
    </source>
</evidence>
<dbReference type="SUPFAM" id="SSF53850">
    <property type="entry name" value="Periplasmic binding protein-like II"/>
    <property type="match status" value="1"/>
</dbReference>
<dbReference type="CDD" id="cd13565">
    <property type="entry name" value="PBP2_PstS"/>
    <property type="match status" value="1"/>
</dbReference>
<dbReference type="OrthoDB" id="9801510at2"/>
<evidence type="ECO:0000313" key="7">
    <source>
        <dbReference type="EMBL" id="TQL47024.1"/>
    </source>
</evidence>
<accession>A0A542YGB0</accession>
<comment type="similarity">
    <text evidence="1 4">Belongs to the PstS family.</text>
</comment>
<reference evidence="7 8" key="1">
    <citation type="submission" date="2019-06" db="EMBL/GenBank/DDBJ databases">
        <title>Sequencing the genomes of 1000 actinobacteria strains.</title>
        <authorList>
            <person name="Klenk H.-P."/>
        </authorList>
    </citation>
    <scope>NUCLEOTIDE SEQUENCE [LARGE SCALE GENOMIC DNA]</scope>
    <source>
        <strain evidence="7 8">DSM 26477</strain>
    </source>
</reference>
<dbReference type="GO" id="GO:0043190">
    <property type="term" value="C:ATP-binding cassette (ABC) transporter complex"/>
    <property type="evidence" value="ECO:0007669"/>
    <property type="project" value="InterPro"/>
</dbReference>
<organism evidence="7 8">
    <name type="scientific">Homoserinimonas aerilata</name>
    <dbReference type="NCBI Taxonomy" id="1162970"/>
    <lineage>
        <taxon>Bacteria</taxon>
        <taxon>Bacillati</taxon>
        <taxon>Actinomycetota</taxon>
        <taxon>Actinomycetes</taxon>
        <taxon>Micrococcales</taxon>
        <taxon>Microbacteriaceae</taxon>
        <taxon>Homoserinimonas</taxon>
    </lineage>
</organism>
<dbReference type="GO" id="GO:0042301">
    <property type="term" value="F:phosphate ion binding"/>
    <property type="evidence" value="ECO:0007669"/>
    <property type="project" value="InterPro"/>
</dbReference>
<dbReference type="InterPro" id="IPR024370">
    <property type="entry name" value="PBP_domain"/>
</dbReference>
<feature type="chain" id="PRO_5039649126" description="Phosphate-binding protein" evidence="5">
    <location>
        <begin position="19"/>
        <end position="353"/>
    </location>
</feature>
<name>A0A542YGB0_9MICO</name>
<evidence type="ECO:0000256" key="5">
    <source>
        <dbReference type="SAM" id="SignalP"/>
    </source>
</evidence>
<evidence type="ECO:0000256" key="3">
    <source>
        <dbReference type="ARBA" id="ARBA00022592"/>
    </source>
</evidence>
<dbReference type="PANTHER" id="PTHR42996:SF1">
    <property type="entry name" value="PHOSPHATE-BINDING PROTEIN PSTS"/>
    <property type="match status" value="1"/>
</dbReference>
<evidence type="ECO:0000256" key="4">
    <source>
        <dbReference type="PIRNR" id="PIRNR002756"/>
    </source>
</evidence>
<comment type="caution">
    <text evidence="7">The sequence shown here is derived from an EMBL/GenBank/DDBJ whole genome shotgun (WGS) entry which is preliminary data.</text>
</comment>
<sequence>MAASAAAAVLGLTLSSCAVNELGPGSGDSVGIIVGGGASSQQAAQEAWVVGFQTAHTGATVEYDPAGSGAGRDMFVAGGSAFAGSDRAFTVEELAESDFVGCAPGSSVIELPAYISPIALVFNLDGIDELRLDPSTIAGIFSSEITRWNDDAIAEQNPGIDLPDQAITAIHRSDDSGITENFTAYLAEAAPDAWKHTSSGIWPLSGGEAAQGTSGVVNSVSRGHGTIGYIDASRAGELGVVSVKAGDDYVPYSAEAAAAIVDASPAAEGRAEGDLAIELDRSGTAPGAYPIVLVSYLIGCSNYSDEKTAGLVREYFAYVVSPEGQQEAATHAGSSPISAELSERAAAAVALIS</sequence>